<gene>
    <name evidence="1" type="ORF">INT48_009387</name>
</gene>
<feature type="non-terminal residue" evidence="1">
    <location>
        <position position="1"/>
    </location>
</feature>
<dbReference type="AlphaFoldDB" id="A0A8H7SM71"/>
<comment type="caution">
    <text evidence="1">The sequence shown here is derived from an EMBL/GenBank/DDBJ whole genome shotgun (WGS) entry which is preliminary data.</text>
</comment>
<proteinExistence type="predicted"/>
<dbReference type="InterPro" id="IPR036249">
    <property type="entry name" value="Thioredoxin-like_sf"/>
</dbReference>
<keyword evidence="2" id="KW-1185">Reference proteome</keyword>
<protein>
    <submittedName>
        <fullName evidence="1">Uncharacterized protein</fullName>
    </submittedName>
</protein>
<organism evidence="1 2">
    <name type="scientific">Thamnidium elegans</name>
    <dbReference type="NCBI Taxonomy" id="101142"/>
    <lineage>
        <taxon>Eukaryota</taxon>
        <taxon>Fungi</taxon>
        <taxon>Fungi incertae sedis</taxon>
        <taxon>Mucoromycota</taxon>
        <taxon>Mucoromycotina</taxon>
        <taxon>Mucoromycetes</taxon>
        <taxon>Mucorales</taxon>
        <taxon>Mucorineae</taxon>
        <taxon>Mucoraceae</taxon>
        <taxon>Thamnidium</taxon>
    </lineage>
</organism>
<evidence type="ECO:0000313" key="2">
    <source>
        <dbReference type="Proteomes" id="UP000613177"/>
    </source>
</evidence>
<accession>A0A8H7SM71</accession>
<sequence>RAQDCLDGGYRKTPILQIRNHVYCDSKIIILGLEKYYPEPSLYPKLANGESSEDAARTFTIIFTQLPFKGLGDDFLVDRESVLGRKLDLKMLAGIAPFMRSVILAEYAIAEKTLGSKTWVLYTNFMGEEWVQVNLKATFGHMQKVFGASDRERGQVHRRWAHEAFLKH</sequence>
<evidence type="ECO:0000313" key="1">
    <source>
        <dbReference type="EMBL" id="KAG2232039.1"/>
    </source>
</evidence>
<name>A0A8H7SM71_9FUNG</name>
<dbReference type="Proteomes" id="UP000613177">
    <property type="component" value="Unassembled WGS sequence"/>
</dbReference>
<dbReference type="SUPFAM" id="SSF52833">
    <property type="entry name" value="Thioredoxin-like"/>
    <property type="match status" value="1"/>
</dbReference>
<reference evidence="1" key="1">
    <citation type="submission" date="2021-01" db="EMBL/GenBank/DDBJ databases">
        <title>Metabolic potential, ecology and presence of endohyphal bacteria is reflected in genomic diversity of Mucoromycotina.</title>
        <authorList>
            <person name="Muszewska A."/>
            <person name="Okrasinska A."/>
            <person name="Steczkiewicz K."/>
            <person name="Drgas O."/>
            <person name="Orlowska M."/>
            <person name="Perlinska-Lenart U."/>
            <person name="Aleksandrzak-Piekarczyk T."/>
            <person name="Szatraj K."/>
            <person name="Zielenkiewicz U."/>
            <person name="Pilsyk S."/>
            <person name="Malc E."/>
            <person name="Mieczkowski P."/>
            <person name="Kruszewska J.S."/>
            <person name="Biernat P."/>
            <person name="Pawlowska J."/>
        </authorList>
    </citation>
    <scope>NUCLEOTIDE SEQUENCE</scope>
    <source>
        <strain evidence="1">WA0000018081</strain>
    </source>
</reference>
<dbReference type="Gene3D" id="3.40.30.110">
    <property type="match status" value="1"/>
</dbReference>
<dbReference type="EMBL" id="JAEPRE010000125">
    <property type="protein sequence ID" value="KAG2232039.1"/>
    <property type="molecule type" value="Genomic_DNA"/>
</dbReference>